<gene>
    <name evidence="4" type="ORF">Ahy_A03g011679</name>
</gene>
<name>A0A445DRF0_ARAHY</name>
<dbReference type="EMBL" id="SDMP01000003">
    <property type="protein sequence ID" value="RYR65754.1"/>
    <property type="molecule type" value="Genomic_DNA"/>
</dbReference>
<feature type="domain" description="DUF4408" evidence="3">
    <location>
        <begin position="40"/>
        <end position="70"/>
    </location>
</feature>
<evidence type="ECO:0000313" key="5">
    <source>
        <dbReference type="Proteomes" id="UP000289738"/>
    </source>
</evidence>
<accession>A0A445DRF0</accession>
<keyword evidence="2" id="KW-0812">Transmembrane</keyword>
<dbReference type="Pfam" id="PF14364">
    <property type="entry name" value="DUF4408"/>
    <property type="match status" value="1"/>
</dbReference>
<dbReference type="PANTHER" id="PTHR33098:SF75">
    <property type="entry name" value="DUF4408 DOMAIN PROTEIN"/>
    <property type="match status" value="1"/>
</dbReference>
<evidence type="ECO:0000313" key="4">
    <source>
        <dbReference type="EMBL" id="RYR65754.1"/>
    </source>
</evidence>
<dbReference type="InterPro" id="IPR008480">
    <property type="entry name" value="DUF761_pln"/>
</dbReference>
<keyword evidence="5" id="KW-1185">Reference proteome</keyword>
<dbReference type="Pfam" id="PF05553">
    <property type="entry name" value="DUF761"/>
    <property type="match status" value="1"/>
</dbReference>
<keyword evidence="2" id="KW-0472">Membrane</keyword>
<sequence length="389" mass="43618">MAFLISSLKLFLFSTWLIFTALGLNLSLPTITYFFSTHVPLTWNLCLTYLKPPYLFLLLNAIILSIAASSIFHHPIPPPSPTHQPLHFAYVTKPSPPLHPPLSIHHDYLPALVDVKPVVVNGITAAPEEEEQYKTATAELTWTPTPETETAELTWTPTPETETAELTWTSTPKTAPSMAPTMDEVWKAITEEQSSAMRKRSKTMKERKKIPMVCGSDDNDKRREAEEVSDDELNRRVEAFIRKFNENMRRQKKQSLNRSLREIGNTVNVYILNKHYQKSGDYQREDLTTPPASYLALLATSTLVIHTHRSLADAAVPLACGCPSDLRPRTSGTSDQERAAIEGIHSKVMAHYVALVMLSFPVVLASESVSLEGQYAEVLAVHRNSMLQN</sequence>
<dbReference type="Proteomes" id="UP000289738">
    <property type="component" value="Chromosome A03"/>
</dbReference>
<dbReference type="AlphaFoldDB" id="A0A445DRF0"/>
<evidence type="ECO:0000256" key="1">
    <source>
        <dbReference type="SAM" id="MobiDB-lite"/>
    </source>
</evidence>
<feature type="transmembrane region" description="Helical" evidence="2">
    <location>
        <begin position="53"/>
        <end position="72"/>
    </location>
</feature>
<dbReference type="PANTHER" id="PTHR33098">
    <property type="entry name" value="COTTON FIBER (DUF761)"/>
    <property type="match status" value="1"/>
</dbReference>
<feature type="compositionally biased region" description="Basic and acidic residues" evidence="1">
    <location>
        <begin position="218"/>
        <end position="229"/>
    </location>
</feature>
<keyword evidence="2" id="KW-1133">Transmembrane helix</keyword>
<protein>
    <recommendedName>
        <fullName evidence="3">DUF4408 domain-containing protein</fullName>
    </recommendedName>
</protein>
<evidence type="ECO:0000259" key="3">
    <source>
        <dbReference type="Pfam" id="PF14364"/>
    </source>
</evidence>
<organism evidence="4 5">
    <name type="scientific">Arachis hypogaea</name>
    <name type="common">Peanut</name>
    <dbReference type="NCBI Taxonomy" id="3818"/>
    <lineage>
        <taxon>Eukaryota</taxon>
        <taxon>Viridiplantae</taxon>
        <taxon>Streptophyta</taxon>
        <taxon>Embryophyta</taxon>
        <taxon>Tracheophyta</taxon>
        <taxon>Spermatophyta</taxon>
        <taxon>Magnoliopsida</taxon>
        <taxon>eudicotyledons</taxon>
        <taxon>Gunneridae</taxon>
        <taxon>Pentapetalae</taxon>
        <taxon>rosids</taxon>
        <taxon>fabids</taxon>
        <taxon>Fabales</taxon>
        <taxon>Fabaceae</taxon>
        <taxon>Papilionoideae</taxon>
        <taxon>50 kb inversion clade</taxon>
        <taxon>dalbergioids sensu lato</taxon>
        <taxon>Dalbergieae</taxon>
        <taxon>Pterocarpus clade</taxon>
        <taxon>Arachis</taxon>
    </lineage>
</organism>
<comment type="caution">
    <text evidence="4">The sequence shown here is derived from an EMBL/GenBank/DDBJ whole genome shotgun (WGS) entry which is preliminary data.</text>
</comment>
<dbReference type="STRING" id="3818.A0A445DRF0"/>
<feature type="region of interest" description="Disordered" evidence="1">
    <location>
        <begin position="194"/>
        <end position="229"/>
    </location>
</feature>
<feature type="compositionally biased region" description="Basic residues" evidence="1">
    <location>
        <begin position="197"/>
        <end position="210"/>
    </location>
</feature>
<dbReference type="InterPro" id="IPR025520">
    <property type="entry name" value="DUF4408"/>
</dbReference>
<proteinExistence type="predicted"/>
<evidence type="ECO:0000256" key="2">
    <source>
        <dbReference type="SAM" id="Phobius"/>
    </source>
</evidence>
<reference evidence="4 5" key="1">
    <citation type="submission" date="2019-01" db="EMBL/GenBank/DDBJ databases">
        <title>Sequencing of cultivated peanut Arachis hypogaea provides insights into genome evolution and oil improvement.</title>
        <authorList>
            <person name="Chen X."/>
        </authorList>
    </citation>
    <scope>NUCLEOTIDE SEQUENCE [LARGE SCALE GENOMIC DNA]</scope>
    <source>
        <strain evidence="5">cv. Fuhuasheng</strain>
        <tissue evidence="4">Leaves</tissue>
    </source>
</reference>